<protein>
    <submittedName>
        <fullName evidence="1">Uncharacterized protein</fullName>
    </submittedName>
</protein>
<dbReference type="RefSeq" id="WP_126164075.1">
    <property type="nucleotide sequence ID" value="NZ_RQPJ01000021.1"/>
</dbReference>
<comment type="caution">
    <text evidence="1">The sequence shown here is derived from an EMBL/GenBank/DDBJ whole genome shotgun (WGS) entry which is preliminary data.</text>
</comment>
<dbReference type="OrthoDB" id="680366at2"/>
<reference evidence="1 2" key="1">
    <citation type="submission" date="2018-11" db="EMBL/GenBank/DDBJ databases">
        <title>Arenibacter aquaticus sp.nov., a marine bacterium isolated from surface seawater in the South China Sea.</title>
        <authorList>
            <person name="Guo J."/>
            <person name="Sun J."/>
        </authorList>
    </citation>
    <scope>NUCLEOTIDE SEQUENCE [LARGE SCALE GENOMIC DNA]</scope>
    <source>
        <strain evidence="1 2">GUO666</strain>
    </source>
</reference>
<evidence type="ECO:0000313" key="1">
    <source>
        <dbReference type="EMBL" id="RTE52389.1"/>
    </source>
</evidence>
<keyword evidence="2" id="KW-1185">Reference proteome</keyword>
<dbReference type="EMBL" id="RQPJ01000021">
    <property type="protein sequence ID" value="RTE52389.1"/>
    <property type="molecule type" value="Genomic_DNA"/>
</dbReference>
<sequence>MEKEIVYISNLHFEEEVWRRQLYCWQDELIFFYNRLSEMATRWISKEELAKLEYFQNRFTRHDGAIEDLLEAIQVHEKRISRQYTEESTKSDNYLISKHLGFRSKMESQQKIYTDLKKEFFLYFTQNQ</sequence>
<dbReference type="AlphaFoldDB" id="A0A3S0CLC1"/>
<evidence type="ECO:0000313" key="2">
    <source>
        <dbReference type="Proteomes" id="UP000267585"/>
    </source>
</evidence>
<gene>
    <name evidence="1" type="ORF">EHW67_19625</name>
</gene>
<dbReference type="Proteomes" id="UP000267585">
    <property type="component" value="Unassembled WGS sequence"/>
</dbReference>
<organism evidence="1 2">
    <name type="scientific">Arenibacter aquaticus</name>
    <dbReference type="NCBI Taxonomy" id="2489054"/>
    <lineage>
        <taxon>Bacteria</taxon>
        <taxon>Pseudomonadati</taxon>
        <taxon>Bacteroidota</taxon>
        <taxon>Flavobacteriia</taxon>
        <taxon>Flavobacteriales</taxon>
        <taxon>Flavobacteriaceae</taxon>
        <taxon>Arenibacter</taxon>
    </lineage>
</organism>
<name>A0A3S0CLC1_9FLAO</name>
<proteinExistence type="predicted"/>
<accession>A0A3S0CLC1</accession>